<comment type="caution">
    <text evidence="2">The sequence shown here is derived from an EMBL/GenBank/DDBJ whole genome shotgun (WGS) entry which is preliminary data.</text>
</comment>
<reference evidence="2 3" key="1">
    <citation type="submission" date="2021-03" db="EMBL/GenBank/DDBJ databases">
        <title>Antimicrobial resistance genes in bacteria isolated from Japanese honey, and their potential for conferring macrolide and lincosamide resistance in the American foulbrood pathogen Paenibacillus larvae.</title>
        <authorList>
            <person name="Okamoto M."/>
            <person name="Kumagai M."/>
            <person name="Kanamori H."/>
            <person name="Takamatsu D."/>
        </authorList>
    </citation>
    <scope>NUCLEOTIDE SEQUENCE [LARGE SCALE GENOMIC DNA]</scope>
    <source>
        <strain evidence="2 3">J34TS1</strain>
    </source>
</reference>
<evidence type="ECO:0000313" key="3">
    <source>
        <dbReference type="Proteomes" id="UP000682811"/>
    </source>
</evidence>
<name>A0A919YBE7_9BACL</name>
<dbReference type="EMBL" id="BORT01000007">
    <property type="protein sequence ID" value="GIO47324.1"/>
    <property type="molecule type" value="Genomic_DNA"/>
</dbReference>
<evidence type="ECO:0000256" key="1">
    <source>
        <dbReference type="SAM" id="Phobius"/>
    </source>
</evidence>
<proteinExistence type="predicted"/>
<sequence>MYRLYASIDMLPLPLIIYSIFIFLVFAALISIIILCWKNILKKK</sequence>
<evidence type="ECO:0000313" key="2">
    <source>
        <dbReference type="EMBL" id="GIO47324.1"/>
    </source>
</evidence>
<keyword evidence="1" id="KW-1133">Transmembrane helix</keyword>
<keyword evidence="1" id="KW-0472">Membrane</keyword>
<dbReference type="Proteomes" id="UP000682811">
    <property type="component" value="Unassembled WGS sequence"/>
</dbReference>
<keyword evidence="1" id="KW-0812">Transmembrane</keyword>
<accession>A0A919YBE7</accession>
<gene>
    <name evidence="2" type="ORF">J34TS1_20890</name>
</gene>
<dbReference type="AlphaFoldDB" id="A0A919YBE7"/>
<organism evidence="2 3">
    <name type="scientific">Paenibacillus azoreducens</name>
    <dbReference type="NCBI Taxonomy" id="116718"/>
    <lineage>
        <taxon>Bacteria</taxon>
        <taxon>Bacillati</taxon>
        <taxon>Bacillota</taxon>
        <taxon>Bacilli</taxon>
        <taxon>Bacillales</taxon>
        <taxon>Paenibacillaceae</taxon>
        <taxon>Paenibacillus</taxon>
    </lineage>
</organism>
<protein>
    <submittedName>
        <fullName evidence="2">Uncharacterized protein</fullName>
    </submittedName>
</protein>
<keyword evidence="3" id="KW-1185">Reference proteome</keyword>
<feature type="transmembrane region" description="Helical" evidence="1">
    <location>
        <begin position="15"/>
        <end position="37"/>
    </location>
</feature>